<name>X6PC40_RETFI</name>
<feature type="transmembrane region" description="Helical" evidence="2">
    <location>
        <begin position="203"/>
        <end position="225"/>
    </location>
</feature>
<dbReference type="Proteomes" id="UP000023152">
    <property type="component" value="Unassembled WGS sequence"/>
</dbReference>
<evidence type="ECO:0000313" key="4">
    <source>
        <dbReference type="Proteomes" id="UP000023152"/>
    </source>
</evidence>
<evidence type="ECO:0000256" key="1">
    <source>
        <dbReference type="SAM" id="MobiDB-lite"/>
    </source>
</evidence>
<organism evidence="3 4">
    <name type="scientific">Reticulomyxa filosa</name>
    <dbReference type="NCBI Taxonomy" id="46433"/>
    <lineage>
        <taxon>Eukaryota</taxon>
        <taxon>Sar</taxon>
        <taxon>Rhizaria</taxon>
        <taxon>Retaria</taxon>
        <taxon>Foraminifera</taxon>
        <taxon>Monothalamids</taxon>
        <taxon>Reticulomyxidae</taxon>
        <taxon>Reticulomyxa</taxon>
    </lineage>
</organism>
<reference evidence="3 4" key="1">
    <citation type="journal article" date="2013" name="Curr. Biol.">
        <title>The Genome of the Foraminiferan Reticulomyxa filosa.</title>
        <authorList>
            <person name="Glockner G."/>
            <person name="Hulsmann N."/>
            <person name="Schleicher M."/>
            <person name="Noegel A.A."/>
            <person name="Eichinger L."/>
            <person name="Gallinger C."/>
            <person name="Pawlowski J."/>
            <person name="Sierra R."/>
            <person name="Euteneuer U."/>
            <person name="Pillet L."/>
            <person name="Moustafa A."/>
            <person name="Platzer M."/>
            <person name="Groth M."/>
            <person name="Szafranski K."/>
            <person name="Schliwa M."/>
        </authorList>
    </citation>
    <scope>NUCLEOTIDE SEQUENCE [LARGE SCALE GENOMIC DNA]</scope>
</reference>
<proteinExistence type="predicted"/>
<accession>X6PC40</accession>
<keyword evidence="2" id="KW-0472">Membrane</keyword>
<feature type="non-terminal residue" evidence="3">
    <location>
        <position position="1"/>
    </location>
</feature>
<evidence type="ECO:0000313" key="3">
    <source>
        <dbReference type="EMBL" id="ETO35237.1"/>
    </source>
</evidence>
<evidence type="ECO:0000256" key="2">
    <source>
        <dbReference type="SAM" id="Phobius"/>
    </source>
</evidence>
<gene>
    <name evidence="3" type="ORF">RFI_01827</name>
</gene>
<dbReference type="AlphaFoldDB" id="X6PC40"/>
<protein>
    <submittedName>
        <fullName evidence="3">Uncharacterized protein</fullName>
    </submittedName>
</protein>
<feature type="region of interest" description="Disordered" evidence="1">
    <location>
        <begin position="350"/>
        <end position="387"/>
    </location>
</feature>
<sequence length="463" mass="53690">LDKTPRELKLMSNSSNVDIVLFFWPDADSFTDIKRGNAASLFLRVLLEVCSTVCIKVSQSELDNFYVRDNRNEGEQITGGGIQLEMKEQQKNGVSYNVEEMQSFPIAKERKQGNLIGSVISKRAFAIEGAQSTIICHCSIQRHVIEPKPLQFTSSSKEELINCIKQITKTHQLKLLDGAFDTWEKAAIIAEVICPELIEVPTFFFLIDMILYTYICYLYAFFFVVAQQQYNSKKTELENDYRKLWVCKYKDSNLEELREIAKELSNEKINAYFSAQRSDSVSAEHFSKGFRALAQISDFDNDLKQISNNTLYNLLLNDKDVKSLDTSIKKLCTDYEKDLNTVHTKVKEELENKKKEGTEKDKEERKNNEEQSDGNKIEAKNSHKRHKFGIPKLPKPFLGLLTKMQLTEELKNRLADYDYSPYQIKWIAEFGDIYEYFSPSSKVNSEIFITAFEQELKKKIWRR</sequence>
<feature type="compositionally biased region" description="Basic and acidic residues" evidence="1">
    <location>
        <begin position="350"/>
        <end position="381"/>
    </location>
</feature>
<comment type="caution">
    <text evidence="3">The sequence shown here is derived from an EMBL/GenBank/DDBJ whole genome shotgun (WGS) entry which is preliminary data.</text>
</comment>
<keyword evidence="2" id="KW-1133">Transmembrane helix</keyword>
<keyword evidence="2" id="KW-0812">Transmembrane</keyword>
<keyword evidence="4" id="KW-1185">Reference proteome</keyword>
<dbReference type="EMBL" id="ASPP01001823">
    <property type="protein sequence ID" value="ETO35237.1"/>
    <property type="molecule type" value="Genomic_DNA"/>
</dbReference>